<dbReference type="EMBL" id="JADXDR010000178">
    <property type="protein sequence ID" value="KAI7836733.1"/>
    <property type="molecule type" value="Genomic_DNA"/>
</dbReference>
<evidence type="ECO:0000313" key="2">
    <source>
        <dbReference type="EMBL" id="KAI7836733.1"/>
    </source>
</evidence>
<keyword evidence="3" id="KW-1185">Reference proteome</keyword>
<name>A0AAD5H0N3_9CHLO</name>
<evidence type="ECO:0000259" key="1">
    <source>
        <dbReference type="PROSITE" id="PS50056"/>
    </source>
</evidence>
<dbReference type="GO" id="GO:0004721">
    <property type="term" value="F:phosphoprotein phosphatase activity"/>
    <property type="evidence" value="ECO:0007669"/>
    <property type="project" value="InterPro"/>
</dbReference>
<dbReference type="AlphaFoldDB" id="A0AAD5H0N3"/>
<dbReference type="Pfam" id="PF13350">
    <property type="entry name" value="Y_phosphatase3"/>
    <property type="match status" value="1"/>
</dbReference>
<gene>
    <name evidence="2" type="ORF">COHA_009431</name>
</gene>
<dbReference type="SUPFAM" id="SSF52799">
    <property type="entry name" value="(Phosphotyrosine protein) phosphatases II"/>
    <property type="match status" value="1"/>
</dbReference>
<dbReference type="InterPro" id="IPR029021">
    <property type="entry name" value="Prot-tyrosine_phosphatase-like"/>
</dbReference>
<reference evidence="2" key="1">
    <citation type="submission" date="2020-11" db="EMBL/GenBank/DDBJ databases">
        <title>Chlorella ohadii genome sequencing and assembly.</title>
        <authorList>
            <person name="Murik O."/>
            <person name="Treves H."/>
            <person name="Kedem I."/>
            <person name="Shotland Y."/>
            <person name="Kaplan A."/>
        </authorList>
    </citation>
    <scope>NUCLEOTIDE SEQUENCE</scope>
    <source>
        <strain evidence="2">1</strain>
    </source>
</reference>
<sequence length="268" mass="29013">MALTLRRSFDSCPSWLAFRLGSMWGRAPHGAGGSSVAAGAPAAPPPPTCQRCTSEVCQAYGVPARVYHVDLLPTSVSLRILWELPRSIQAKVLWAAARRKHPEPIVAGAVADPAVMGYVKLYNILLENAQGRLADALRLCADRDNLPLLVHCIHGKDRTGLVAMLLLLLCGVERQAVVVDYALSEVLLRESREKRELLGLQEHLTTDQVMDSTISHIETKYGSALNYMRMIGLTAAELAAITENLTQPRLPLPAAGAPAGAACREHQD</sequence>
<dbReference type="PANTHER" id="PTHR31126">
    <property type="entry name" value="TYROSINE-PROTEIN PHOSPHATASE"/>
    <property type="match status" value="1"/>
</dbReference>
<dbReference type="PROSITE" id="PS00383">
    <property type="entry name" value="TYR_PHOSPHATASE_1"/>
    <property type="match status" value="1"/>
</dbReference>
<accession>A0AAD5H0N3</accession>
<dbReference type="PROSITE" id="PS50056">
    <property type="entry name" value="TYR_PHOSPHATASE_2"/>
    <property type="match status" value="1"/>
</dbReference>
<dbReference type="PANTHER" id="PTHR31126:SF1">
    <property type="entry name" value="TYROSINE SPECIFIC PROTEIN PHOSPHATASES DOMAIN-CONTAINING PROTEIN"/>
    <property type="match status" value="1"/>
</dbReference>
<dbReference type="Gene3D" id="3.90.190.10">
    <property type="entry name" value="Protein tyrosine phosphatase superfamily"/>
    <property type="match status" value="1"/>
</dbReference>
<comment type="caution">
    <text evidence="2">The sequence shown here is derived from an EMBL/GenBank/DDBJ whole genome shotgun (WGS) entry which is preliminary data.</text>
</comment>
<evidence type="ECO:0000313" key="3">
    <source>
        <dbReference type="Proteomes" id="UP001205105"/>
    </source>
</evidence>
<feature type="domain" description="Tyrosine specific protein phosphatases" evidence="1">
    <location>
        <begin position="116"/>
        <end position="192"/>
    </location>
</feature>
<organism evidence="2 3">
    <name type="scientific">Chlorella ohadii</name>
    <dbReference type="NCBI Taxonomy" id="2649997"/>
    <lineage>
        <taxon>Eukaryota</taxon>
        <taxon>Viridiplantae</taxon>
        <taxon>Chlorophyta</taxon>
        <taxon>core chlorophytes</taxon>
        <taxon>Trebouxiophyceae</taxon>
        <taxon>Chlorellales</taxon>
        <taxon>Chlorellaceae</taxon>
        <taxon>Chlorella clade</taxon>
        <taxon>Chlorella</taxon>
    </lineage>
</organism>
<proteinExistence type="predicted"/>
<dbReference type="Proteomes" id="UP001205105">
    <property type="component" value="Unassembled WGS sequence"/>
</dbReference>
<protein>
    <recommendedName>
        <fullName evidence="1">Tyrosine specific protein phosphatases domain-containing protein</fullName>
    </recommendedName>
</protein>
<dbReference type="InterPro" id="IPR026893">
    <property type="entry name" value="Tyr/Ser_Pase_IphP-type"/>
</dbReference>
<dbReference type="InterPro" id="IPR016130">
    <property type="entry name" value="Tyr_Pase_AS"/>
</dbReference>
<dbReference type="InterPro" id="IPR000387">
    <property type="entry name" value="Tyr_Pase_dom"/>
</dbReference>